<dbReference type="InterPro" id="IPR050491">
    <property type="entry name" value="AmpC-like"/>
</dbReference>
<accession>A0A5S4FFA3</accession>
<evidence type="ECO:0000313" key="2">
    <source>
        <dbReference type="EMBL" id="TMR17653.1"/>
    </source>
</evidence>
<dbReference type="Gene3D" id="3.40.710.10">
    <property type="entry name" value="DD-peptidase/beta-lactamase superfamily"/>
    <property type="match status" value="1"/>
</dbReference>
<name>A0A5S4FFA3_9ACTN</name>
<feature type="domain" description="Beta-lactamase-related" evidence="1">
    <location>
        <begin position="39"/>
        <end position="309"/>
    </location>
</feature>
<evidence type="ECO:0000259" key="1">
    <source>
        <dbReference type="Pfam" id="PF00144"/>
    </source>
</evidence>
<dbReference type="InterPro" id="IPR012338">
    <property type="entry name" value="Beta-lactam/transpept-like"/>
</dbReference>
<dbReference type="Pfam" id="PF00144">
    <property type="entry name" value="Beta-lactamase"/>
    <property type="match status" value="1"/>
</dbReference>
<dbReference type="RefSeq" id="WP_138668217.1">
    <property type="nucleotide sequence ID" value="NZ_VCKY01000077.1"/>
</dbReference>
<dbReference type="AlphaFoldDB" id="A0A5S4FFA3"/>
<proteinExistence type="predicted"/>
<dbReference type="EMBL" id="VCKY01000077">
    <property type="protein sequence ID" value="TMR17653.1"/>
    <property type="molecule type" value="Genomic_DNA"/>
</dbReference>
<evidence type="ECO:0000313" key="3">
    <source>
        <dbReference type="Proteomes" id="UP000309128"/>
    </source>
</evidence>
<dbReference type="SUPFAM" id="SSF56601">
    <property type="entry name" value="beta-lactamase/transpeptidase-like"/>
    <property type="match status" value="1"/>
</dbReference>
<comment type="caution">
    <text evidence="2">The sequence shown here is derived from an EMBL/GenBank/DDBJ whole genome shotgun (WGS) entry which is preliminary data.</text>
</comment>
<protein>
    <submittedName>
        <fullName evidence="2">Beta-lactamase family protein</fullName>
    </submittedName>
</protein>
<dbReference type="Proteomes" id="UP000309128">
    <property type="component" value="Unassembled WGS sequence"/>
</dbReference>
<gene>
    <name evidence="2" type="ORF">ETD86_22950</name>
</gene>
<sequence length="330" mass="35550">MRIPAVLALLCAVACSSPVPRTPSVRPSPAPAVQAEATRLVEAGSSGAVVHVRKGDQTWQAAAGQADTGVPMRTDHRFRIASITKTFTATLVLQQVEEGRLALTDRVGKVLPGVIKTKATVADLLRHTSGISDYLRDERFVKALGNGAHLRHWPPRELLKYADKEAQGYSNTNFILLGMILEKVSRKPYRELLRERITGPQGLTATELPTDDLPKDLAHGVHTDGVDNAELDSSIFWTAGGLISTAADVSSFYHWVFTQTLGRQLQTGGFGIFAETLRCGRRVFSHSGWIFGYSGMAMSSADGETEVVVQLASGQPADAIAAAERLMCAA</sequence>
<dbReference type="PANTHER" id="PTHR46825">
    <property type="entry name" value="D-ALANYL-D-ALANINE-CARBOXYPEPTIDASE/ENDOPEPTIDASE AMPH"/>
    <property type="match status" value="1"/>
</dbReference>
<keyword evidence="3" id="KW-1185">Reference proteome</keyword>
<organism evidence="2 3">
    <name type="scientific">Nonomuraea turkmeniaca</name>
    <dbReference type="NCBI Taxonomy" id="103838"/>
    <lineage>
        <taxon>Bacteria</taxon>
        <taxon>Bacillati</taxon>
        <taxon>Actinomycetota</taxon>
        <taxon>Actinomycetes</taxon>
        <taxon>Streptosporangiales</taxon>
        <taxon>Streptosporangiaceae</taxon>
        <taxon>Nonomuraea</taxon>
    </lineage>
</organism>
<dbReference type="OrthoDB" id="3174977at2"/>
<dbReference type="InterPro" id="IPR001466">
    <property type="entry name" value="Beta-lactam-related"/>
</dbReference>
<dbReference type="PANTHER" id="PTHR46825:SF7">
    <property type="entry name" value="D-ALANYL-D-ALANINE CARBOXYPEPTIDASE"/>
    <property type="match status" value="1"/>
</dbReference>
<reference evidence="2 3" key="1">
    <citation type="submission" date="2019-05" db="EMBL/GenBank/DDBJ databases">
        <title>Draft genome sequence of Nonomuraea turkmeniaca DSM 43926.</title>
        <authorList>
            <person name="Saricaoglu S."/>
            <person name="Isik K."/>
        </authorList>
    </citation>
    <scope>NUCLEOTIDE SEQUENCE [LARGE SCALE GENOMIC DNA]</scope>
    <source>
        <strain evidence="2 3">DSM 43926</strain>
    </source>
</reference>